<feature type="compositionally biased region" description="Low complexity" evidence="1">
    <location>
        <begin position="1"/>
        <end position="13"/>
    </location>
</feature>
<feature type="compositionally biased region" description="Acidic residues" evidence="1">
    <location>
        <begin position="14"/>
        <end position="26"/>
    </location>
</feature>
<evidence type="ECO:0000313" key="2">
    <source>
        <dbReference type="EMBL" id="VEA79006.1"/>
    </source>
</evidence>
<feature type="region of interest" description="Disordered" evidence="1">
    <location>
        <begin position="1"/>
        <end position="46"/>
    </location>
</feature>
<dbReference type="EMBL" id="LR134156">
    <property type="protein sequence ID" value="VEA79006.1"/>
    <property type="molecule type" value="Genomic_DNA"/>
</dbReference>
<protein>
    <submittedName>
        <fullName evidence="2">Hydroxymethyl transferase</fullName>
    </submittedName>
</protein>
<name>A0A447R9M5_SALER</name>
<gene>
    <name evidence="2" type="ORF">NCTC10047_04982</name>
</gene>
<sequence>MSAITLTLASSSSEDAESETISDEDTPAIPVADEQPAETDMPEKDNDLQEHGLMLSFSELNTASWYQRVTFTLINLYAQAVDLNQLQLNFTTSAHPDPYSPFQGTMLGESGRNAGQRWGMAHRKEYHHH</sequence>
<evidence type="ECO:0000256" key="1">
    <source>
        <dbReference type="SAM" id="MobiDB-lite"/>
    </source>
</evidence>
<organism evidence="2 3">
    <name type="scientific">Salmonella enterica subsp. arizonae</name>
    <dbReference type="NCBI Taxonomy" id="59203"/>
    <lineage>
        <taxon>Bacteria</taxon>
        <taxon>Pseudomonadati</taxon>
        <taxon>Pseudomonadota</taxon>
        <taxon>Gammaproteobacteria</taxon>
        <taxon>Enterobacterales</taxon>
        <taxon>Enterobacteriaceae</taxon>
        <taxon>Salmonella</taxon>
    </lineage>
</organism>
<reference evidence="2 3" key="1">
    <citation type="submission" date="2018-12" db="EMBL/GenBank/DDBJ databases">
        <authorList>
            <consortium name="Pathogen Informatics"/>
        </authorList>
    </citation>
    <scope>NUCLEOTIDE SEQUENCE [LARGE SCALE GENOMIC DNA]</scope>
    <source>
        <strain evidence="2 3">NCTC10047</strain>
    </source>
</reference>
<dbReference type="Proteomes" id="UP000275676">
    <property type="component" value="Chromosome"/>
</dbReference>
<keyword evidence="2" id="KW-0808">Transferase</keyword>
<proteinExistence type="predicted"/>
<dbReference type="AlphaFoldDB" id="A0A447R9M5"/>
<evidence type="ECO:0000313" key="3">
    <source>
        <dbReference type="Proteomes" id="UP000275676"/>
    </source>
</evidence>
<accession>A0A447R9M5</accession>
<dbReference type="GO" id="GO:0016740">
    <property type="term" value="F:transferase activity"/>
    <property type="evidence" value="ECO:0007669"/>
    <property type="project" value="UniProtKB-KW"/>
</dbReference>